<dbReference type="Proteomes" id="UP000184474">
    <property type="component" value="Unassembled WGS sequence"/>
</dbReference>
<proteinExistence type="predicted"/>
<protein>
    <submittedName>
        <fullName evidence="2">Oxygen tolerance</fullName>
    </submittedName>
</protein>
<dbReference type="EMBL" id="FRAA01000002">
    <property type="protein sequence ID" value="SHJ94786.1"/>
    <property type="molecule type" value="Genomic_DNA"/>
</dbReference>
<keyword evidence="1" id="KW-0812">Transmembrane</keyword>
<dbReference type="InterPro" id="IPR025738">
    <property type="entry name" value="BatD"/>
</dbReference>
<reference evidence="3" key="1">
    <citation type="submission" date="2016-11" db="EMBL/GenBank/DDBJ databases">
        <authorList>
            <person name="Varghese N."/>
            <person name="Submissions S."/>
        </authorList>
    </citation>
    <scope>NUCLEOTIDE SEQUENCE [LARGE SCALE GENOMIC DNA]</scope>
    <source>
        <strain evidence="3">DSM 26134</strain>
    </source>
</reference>
<evidence type="ECO:0000256" key="1">
    <source>
        <dbReference type="SAM" id="Phobius"/>
    </source>
</evidence>
<organism evidence="2 3">
    <name type="scientific">Reichenbachiella agariperforans</name>
    <dbReference type="NCBI Taxonomy" id="156994"/>
    <lineage>
        <taxon>Bacteria</taxon>
        <taxon>Pseudomonadati</taxon>
        <taxon>Bacteroidota</taxon>
        <taxon>Cytophagia</taxon>
        <taxon>Cytophagales</taxon>
        <taxon>Reichenbachiellaceae</taxon>
        <taxon>Reichenbachiella</taxon>
    </lineage>
</organism>
<dbReference type="AlphaFoldDB" id="A0A1M6NGP1"/>
<evidence type="ECO:0000313" key="2">
    <source>
        <dbReference type="EMBL" id="SHJ94786.1"/>
    </source>
</evidence>
<gene>
    <name evidence="2" type="ORF">SAMN04488028_102249</name>
</gene>
<sequence>MSKVGFSFIILSVLMSFGLQAQKVNIEMGRNDIALNQLFTITLEVQNARLQSYSGFPEISGFQKRGTSSSSSTNFINGVRSSTQSITQNYLPTAEGTFKVAPFTIRVNGEDVRSEGTTVRVGPAIQQQSRRQDPFGDPFQDFFGQRNQAQPQEFVNIEADAFLALTTDKSAVYPGEGFTMTLAFYVSQNNRAEMRFHQLGEQLEKIIKKIKPANCWEENFNIESISGEPVTINGEQFNQFKIYQATYYPLNNDPIEIPKIGLELIKYQIAKNRTFFGQNKKEELVKFYSKPKTVTIKEMPEHPLKESVSVGNYKLEEKISDRSVHTGNSFNYEFSIVGEGNISGINELQLKSDENFDLFPPNTKQSINRNNGKVRGRKSFSFYGIPNEPGTFDMGDYFSWIYFNTRTEKYDTLKSDVTLVVTGESKKNESILSNDMGSFYDAMDIENNKLVSLDSRKNLRTVINVIIFAMIGLVVALMFKK</sequence>
<dbReference type="STRING" id="156994.SAMN04488028_102249"/>
<keyword evidence="3" id="KW-1185">Reference proteome</keyword>
<feature type="transmembrane region" description="Helical" evidence="1">
    <location>
        <begin position="461"/>
        <end position="479"/>
    </location>
</feature>
<dbReference type="RefSeq" id="WP_073121100.1">
    <property type="nucleotide sequence ID" value="NZ_FRAA01000002.1"/>
</dbReference>
<keyword evidence="1" id="KW-0472">Membrane</keyword>
<dbReference type="PANTHER" id="PTHR40940:SF2">
    <property type="entry name" value="BATD"/>
    <property type="match status" value="1"/>
</dbReference>
<name>A0A1M6NGP1_REIAG</name>
<keyword evidence="1" id="KW-1133">Transmembrane helix</keyword>
<accession>A0A1M6NGP1</accession>
<dbReference type="PANTHER" id="PTHR40940">
    <property type="entry name" value="PROTEIN BATD-RELATED"/>
    <property type="match status" value="1"/>
</dbReference>
<evidence type="ECO:0000313" key="3">
    <source>
        <dbReference type="Proteomes" id="UP000184474"/>
    </source>
</evidence>
<dbReference type="Pfam" id="PF13584">
    <property type="entry name" value="BatD"/>
    <property type="match status" value="2"/>
</dbReference>